<gene>
    <name evidence="2" type="ORF">ENM84_05955</name>
</gene>
<feature type="transmembrane region" description="Helical" evidence="1">
    <location>
        <begin position="12"/>
        <end position="33"/>
    </location>
</feature>
<reference evidence="2" key="1">
    <citation type="journal article" date="2020" name="mSystems">
        <title>Genome- and Community-Level Interaction Insights into Carbon Utilization and Element Cycling Functions of Hydrothermarchaeota in Hydrothermal Sediment.</title>
        <authorList>
            <person name="Zhou Z."/>
            <person name="Liu Y."/>
            <person name="Xu W."/>
            <person name="Pan J."/>
            <person name="Luo Z.H."/>
            <person name="Li M."/>
        </authorList>
    </citation>
    <scope>NUCLEOTIDE SEQUENCE [LARGE SCALE GENOMIC DNA]</scope>
    <source>
        <strain evidence="2">SpSt-1121</strain>
    </source>
</reference>
<proteinExistence type="predicted"/>
<accession>A0A7C5TG78</accession>
<keyword evidence="1" id="KW-1133">Transmembrane helix</keyword>
<keyword evidence="1" id="KW-0472">Membrane</keyword>
<evidence type="ECO:0008006" key="3">
    <source>
        <dbReference type="Google" id="ProtNLM"/>
    </source>
</evidence>
<name>A0A7C5TG78_9CREN</name>
<protein>
    <recommendedName>
        <fullName evidence="3">Flagellar biosynthesis protein FlaG</fullName>
    </recommendedName>
</protein>
<dbReference type="AlphaFoldDB" id="A0A7C5TG78"/>
<evidence type="ECO:0000256" key="1">
    <source>
        <dbReference type="SAM" id="Phobius"/>
    </source>
</evidence>
<dbReference type="EMBL" id="DRZI01000256">
    <property type="protein sequence ID" value="HHP82192.1"/>
    <property type="molecule type" value="Genomic_DNA"/>
</dbReference>
<comment type="caution">
    <text evidence="2">The sequence shown here is derived from an EMBL/GenBank/DDBJ whole genome shotgun (WGS) entry which is preliminary data.</text>
</comment>
<organism evidence="2">
    <name type="scientific">Ignisphaera aggregans</name>
    <dbReference type="NCBI Taxonomy" id="334771"/>
    <lineage>
        <taxon>Archaea</taxon>
        <taxon>Thermoproteota</taxon>
        <taxon>Thermoprotei</taxon>
        <taxon>Desulfurococcales</taxon>
        <taxon>Desulfurococcaceae</taxon>
        <taxon>Ignisphaera</taxon>
    </lineage>
</organism>
<evidence type="ECO:0000313" key="2">
    <source>
        <dbReference type="EMBL" id="HHP82192.1"/>
    </source>
</evidence>
<keyword evidence="1" id="KW-0812">Transmembrane</keyword>
<sequence length="150" mass="16416">MNNMFLKGVSPVIATIILIIISIAAGALLWMWVSGFISSPPPQIQSTWQERIKIEAINIVSNREAKIYVRNLGNVAVNIASAYILTVEGTAIDIIPIEPAISIEPQKVKEISLKISNPTSYKPGYTYIAKVVTTNGVEANYGFIWPALTE</sequence>